<protein>
    <submittedName>
        <fullName evidence="1">Uncharacterized protein</fullName>
    </submittedName>
</protein>
<sequence length="410" mass="45083">MLEEVGRPASGEVVIVDDDLLDEGLAVEPTRALGTSALAKRSRATAATEGAPIMAPALRALEASTEEGPASIAPIGWAQSTRWFTICERDRARRRVLNATAMGVVFWLPPFEVFVCMSTACRAPGELADVGSGKAMTSYVAFLSRQKEVLRWVSGQFDDLESFLAWSRHEDVARSGGNARWLSFFTKMGSQIRVLPVKATDQGVTFRMRQPDPSRSASERNLSWCRSSRSVLFTRLTWCSCGLSGVHMVCVCVASSTTPTVVTSSVGSPKFCVSQARECSGLVSVLVYHRGLCRLPGHPHSCVELYVRLRERRQWDSDLRRSRVKLVIRLTGLKDEDRHSLNLCCRSGSDGVYSRADGCGLPSNQRTTSIETPDVREESNEDHVPLKRVFVESAPSLPSEARLEAALECL</sequence>
<name>A0A843UVL3_COLES</name>
<keyword evidence="2" id="KW-1185">Reference proteome</keyword>
<evidence type="ECO:0000313" key="1">
    <source>
        <dbReference type="EMBL" id="MQL87568.1"/>
    </source>
</evidence>
<reference evidence="1" key="1">
    <citation type="submission" date="2017-07" db="EMBL/GenBank/DDBJ databases">
        <title>Taro Niue Genome Assembly and Annotation.</title>
        <authorList>
            <person name="Atibalentja N."/>
            <person name="Keating K."/>
            <person name="Fields C.J."/>
        </authorList>
    </citation>
    <scope>NUCLEOTIDE SEQUENCE</scope>
    <source>
        <strain evidence="1">Niue_2</strain>
        <tissue evidence="1">Leaf</tissue>
    </source>
</reference>
<accession>A0A843UVL3</accession>
<gene>
    <name evidence="1" type="ORF">Taro_020106</name>
</gene>
<dbReference type="EMBL" id="NMUH01000987">
    <property type="protein sequence ID" value="MQL87568.1"/>
    <property type="molecule type" value="Genomic_DNA"/>
</dbReference>
<dbReference type="AlphaFoldDB" id="A0A843UVL3"/>
<comment type="caution">
    <text evidence="1">The sequence shown here is derived from an EMBL/GenBank/DDBJ whole genome shotgun (WGS) entry which is preliminary data.</text>
</comment>
<proteinExistence type="predicted"/>
<evidence type="ECO:0000313" key="2">
    <source>
        <dbReference type="Proteomes" id="UP000652761"/>
    </source>
</evidence>
<dbReference type="Proteomes" id="UP000652761">
    <property type="component" value="Unassembled WGS sequence"/>
</dbReference>
<organism evidence="1 2">
    <name type="scientific">Colocasia esculenta</name>
    <name type="common">Wild taro</name>
    <name type="synonym">Arum esculentum</name>
    <dbReference type="NCBI Taxonomy" id="4460"/>
    <lineage>
        <taxon>Eukaryota</taxon>
        <taxon>Viridiplantae</taxon>
        <taxon>Streptophyta</taxon>
        <taxon>Embryophyta</taxon>
        <taxon>Tracheophyta</taxon>
        <taxon>Spermatophyta</taxon>
        <taxon>Magnoliopsida</taxon>
        <taxon>Liliopsida</taxon>
        <taxon>Araceae</taxon>
        <taxon>Aroideae</taxon>
        <taxon>Colocasieae</taxon>
        <taxon>Colocasia</taxon>
    </lineage>
</organism>